<dbReference type="PANTHER" id="PTHR47160:SF10">
    <property type="entry name" value="MULE TRANSPOSASE DOMAIN-CONTAINING PROTEIN"/>
    <property type="match status" value="1"/>
</dbReference>
<dbReference type="InterPro" id="IPR007588">
    <property type="entry name" value="Znf_FLYWCH"/>
</dbReference>
<name>A0A835CWX6_APHGI</name>
<sequence>MTLKFILNKYGNKELLVDGFLYTRQYNGKKEITWRCKSYESHGCSAKAYTTNDSRTGSLRLCGTHVHPGDPVGIAKQKVLSKLRSRAQKSSDNTKSIVARCISNVPSPVAAALPRVESMRRQVQRVRHDVRPYLATPKSVYELILPDEFTRTWKGDKFLLYDSGGKNRILIFTTDKNLNYLASCPVILCDGTFYSVPSIFAQLYTFHGLNESGKTLPVVYVLMSNRRLASYVKVLNVLLQLKPEIKPVKILIDFENAFVKAVHEVFPDSIVCGCNFHFNQCVWRNVQCNGLSILYNNDINYSTGIRMLAALAFVPICDLDFAFNSLCQSQFFVDNADELEPLLEYFKSTWLGIKSTRGYRKPLFEHIMWNCYDRVICDQPRTQCRNKEFLRPGQNYILRPIFIDIIYKKEFIC</sequence>
<keyword evidence="3" id="KW-0862">Zinc</keyword>
<gene>
    <name evidence="6" type="ORF">HCN44_007052</name>
</gene>
<keyword evidence="7" id="KW-1185">Reference proteome</keyword>
<proteinExistence type="predicted"/>
<dbReference type="OrthoDB" id="7697804at2759"/>
<dbReference type="EMBL" id="JACMRX010000002">
    <property type="protein sequence ID" value="KAF7995945.1"/>
    <property type="molecule type" value="Genomic_DNA"/>
</dbReference>
<dbReference type="Pfam" id="PF10551">
    <property type="entry name" value="MULE"/>
    <property type="match status" value="1"/>
</dbReference>
<dbReference type="PANTHER" id="PTHR47160">
    <property type="entry name" value="PUTATIVE-RELATED"/>
    <property type="match status" value="1"/>
</dbReference>
<organism evidence="6 7">
    <name type="scientific">Aphidius gifuensis</name>
    <name type="common">Parasitoid wasp</name>
    <dbReference type="NCBI Taxonomy" id="684658"/>
    <lineage>
        <taxon>Eukaryota</taxon>
        <taxon>Metazoa</taxon>
        <taxon>Ecdysozoa</taxon>
        <taxon>Arthropoda</taxon>
        <taxon>Hexapoda</taxon>
        <taxon>Insecta</taxon>
        <taxon>Pterygota</taxon>
        <taxon>Neoptera</taxon>
        <taxon>Endopterygota</taxon>
        <taxon>Hymenoptera</taxon>
        <taxon>Apocrita</taxon>
        <taxon>Ichneumonoidea</taxon>
        <taxon>Braconidae</taxon>
        <taxon>Aphidiinae</taxon>
        <taxon>Aphidius</taxon>
    </lineage>
</organism>
<protein>
    <recommendedName>
        <fullName evidence="8">FLYWCH-type domain-containing protein</fullName>
    </recommendedName>
</protein>
<evidence type="ECO:0000259" key="4">
    <source>
        <dbReference type="Pfam" id="PF04500"/>
    </source>
</evidence>
<dbReference type="Proteomes" id="UP000639338">
    <property type="component" value="Unassembled WGS sequence"/>
</dbReference>
<evidence type="ECO:0008006" key="8">
    <source>
        <dbReference type="Google" id="ProtNLM"/>
    </source>
</evidence>
<evidence type="ECO:0000313" key="7">
    <source>
        <dbReference type="Proteomes" id="UP000639338"/>
    </source>
</evidence>
<feature type="domain" description="MULE transposase" evidence="5">
    <location>
        <begin position="186"/>
        <end position="280"/>
    </location>
</feature>
<evidence type="ECO:0000313" key="6">
    <source>
        <dbReference type="EMBL" id="KAF7995945.1"/>
    </source>
</evidence>
<evidence type="ECO:0000256" key="2">
    <source>
        <dbReference type="ARBA" id="ARBA00022771"/>
    </source>
</evidence>
<dbReference type="AlphaFoldDB" id="A0A835CWX6"/>
<evidence type="ECO:0000256" key="1">
    <source>
        <dbReference type="ARBA" id="ARBA00022723"/>
    </source>
</evidence>
<evidence type="ECO:0000259" key="5">
    <source>
        <dbReference type="Pfam" id="PF10551"/>
    </source>
</evidence>
<keyword evidence="2" id="KW-0863">Zinc-finger</keyword>
<dbReference type="Gene3D" id="2.20.25.240">
    <property type="match status" value="1"/>
</dbReference>
<dbReference type="GO" id="GO:0008270">
    <property type="term" value="F:zinc ion binding"/>
    <property type="evidence" value="ECO:0007669"/>
    <property type="project" value="UniProtKB-KW"/>
</dbReference>
<dbReference type="InterPro" id="IPR018289">
    <property type="entry name" value="MULE_transposase_dom"/>
</dbReference>
<evidence type="ECO:0000256" key="3">
    <source>
        <dbReference type="ARBA" id="ARBA00022833"/>
    </source>
</evidence>
<accession>A0A835CWX6</accession>
<dbReference type="Pfam" id="PF04500">
    <property type="entry name" value="FLYWCH"/>
    <property type="match status" value="1"/>
</dbReference>
<comment type="caution">
    <text evidence="6">The sequence shown here is derived from an EMBL/GenBank/DDBJ whole genome shotgun (WGS) entry which is preliminary data.</text>
</comment>
<keyword evidence="1" id="KW-0479">Metal-binding</keyword>
<reference evidence="6 7" key="1">
    <citation type="submission" date="2020-08" db="EMBL/GenBank/DDBJ databases">
        <title>Aphidius gifuensis genome sequencing and assembly.</title>
        <authorList>
            <person name="Du Z."/>
        </authorList>
    </citation>
    <scope>NUCLEOTIDE SEQUENCE [LARGE SCALE GENOMIC DNA]</scope>
    <source>
        <strain evidence="6">YNYX2018</strain>
        <tissue evidence="6">Adults</tissue>
    </source>
</reference>
<feature type="domain" description="FLYWCH-type" evidence="4">
    <location>
        <begin position="5"/>
        <end position="67"/>
    </location>
</feature>